<evidence type="ECO:0000313" key="3">
    <source>
        <dbReference type="EMBL" id="MBE9375867.1"/>
    </source>
</evidence>
<dbReference type="Proteomes" id="UP000598360">
    <property type="component" value="Unassembled WGS sequence"/>
</dbReference>
<gene>
    <name evidence="3" type="ORF">IQ251_15560</name>
</gene>
<dbReference type="PANTHER" id="PTHR34075">
    <property type="entry name" value="BLR3430 PROTEIN"/>
    <property type="match status" value="1"/>
</dbReference>
<dbReference type="RefSeq" id="WP_193929314.1">
    <property type="nucleotide sequence ID" value="NZ_JADEYC010000027.1"/>
</dbReference>
<name>A0A929BE72_9PSEU</name>
<dbReference type="AlphaFoldDB" id="A0A929BE72"/>
<evidence type="ECO:0000259" key="2">
    <source>
        <dbReference type="Pfam" id="PF12172"/>
    </source>
</evidence>
<keyword evidence="4" id="KW-1185">Reference proteome</keyword>
<dbReference type="EMBL" id="JADEYC010000027">
    <property type="protein sequence ID" value="MBE9375867.1"/>
    <property type="molecule type" value="Genomic_DNA"/>
</dbReference>
<dbReference type="Pfam" id="PF12172">
    <property type="entry name" value="zf-ChsH2"/>
    <property type="match status" value="1"/>
</dbReference>
<dbReference type="SUPFAM" id="SSF50249">
    <property type="entry name" value="Nucleic acid-binding proteins"/>
    <property type="match status" value="1"/>
</dbReference>
<accession>A0A929BE72</accession>
<feature type="domain" description="ChsH2 rubredoxin-like zinc ribbon" evidence="2">
    <location>
        <begin position="14"/>
        <end position="49"/>
    </location>
</feature>
<protein>
    <submittedName>
        <fullName evidence="3">Zn-ribbon domain-containing OB-fold protein</fullName>
    </submittedName>
</protein>
<dbReference type="InterPro" id="IPR022002">
    <property type="entry name" value="ChsH2_Znr"/>
</dbReference>
<sequence>MVGIEADAETRPFWDGVERGELRLQRCADCGRAVFYPRSVCPGCFGQRLDWFTARGTGTVHSWTVAHRAFGAFAGQAPFTVALVDVDEGVRMMTRIVESAQVDIGDRVELRVTRLGGADAPALPCFRVTR</sequence>
<dbReference type="InterPro" id="IPR012340">
    <property type="entry name" value="NA-bd_OB-fold"/>
</dbReference>
<dbReference type="InterPro" id="IPR002878">
    <property type="entry name" value="ChsH2_C"/>
</dbReference>
<evidence type="ECO:0000313" key="4">
    <source>
        <dbReference type="Proteomes" id="UP000598360"/>
    </source>
</evidence>
<dbReference type="PANTHER" id="PTHR34075:SF5">
    <property type="entry name" value="BLR3430 PROTEIN"/>
    <property type="match status" value="1"/>
</dbReference>
<feature type="domain" description="ChsH2 C-terminal OB-fold" evidence="1">
    <location>
        <begin position="52"/>
        <end position="112"/>
    </location>
</feature>
<dbReference type="InterPro" id="IPR052513">
    <property type="entry name" value="Thioester_dehydratase-like"/>
</dbReference>
<dbReference type="Gene3D" id="6.10.30.10">
    <property type="match status" value="1"/>
</dbReference>
<comment type="caution">
    <text evidence="3">The sequence shown here is derived from an EMBL/GenBank/DDBJ whole genome shotgun (WGS) entry which is preliminary data.</text>
</comment>
<organism evidence="3 4">
    <name type="scientific">Saccharopolyspora montiporae</name>
    <dbReference type="NCBI Taxonomy" id="2781240"/>
    <lineage>
        <taxon>Bacteria</taxon>
        <taxon>Bacillati</taxon>
        <taxon>Actinomycetota</taxon>
        <taxon>Actinomycetes</taxon>
        <taxon>Pseudonocardiales</taxon>
        <taxon>Pseudonocardiaceae</taxon>
        <taxon>Saccharopolyspora</taxon>
    </lineage>
</organism>
<reference evidence="3" key="1">
    <citation type="submission" date="2020-10" db="EMBL/GenBank/DDBJ databases">
        <title>Diversity and distribution of actinomycetes associated with coral in the coast of Hainan.</title>
        <authorList>
            <person name="Li F."/>
        </authorList>
    </citation>
    <scope>NUCLEOTIDE SEQUENCE</scope>
    <source>
        <strain evidence="3">HNM0983</strain>
    </source>
</reference>
<dbReference type="Pfam" id="PF01796">
    <property type="entry name" value="OB_ChsH2_C"/>
    <property type="match status" value="1"/>
</dbReference>
<evidence type="ECO:0000259" key="1">
    <source>
        <dbReference type="Pfam" id="PF01796"/>
    </source>
</evidence>
<proteinExistence type="predicted"/>